<dbReference type="PANTHER" id="PTHR33121">
    <property type="entry name" value="CYCLIC DI-GMP PHOSPHODIESTERASE PDEF"/>
    <property type="match status" value="1"/>
</dbReference>
<evidence type="ECO:0000313" key="2">
    <source>
        <dbReference type="EMBL" id="MBD7895374.1"/>
    </source>
</evidence>
<dbReference type="PROSITE" id="PS50883">
    <property type="entry name" value="EAL"/>
    <property type="match status" value="1"/>
</dbReference>
<sequence>MTQIKIKSDKLHNIFQPILRVDSKLNTEINAYEMLMRDSSGAFPGMRFLEGLTTQLGNEQWIAISKKSLVAVLEDHPQRKVYINLEPCQMEFECVWQFLTEVHQQYGSQVAIEITERRETIHSLDYLDGEIHRLKQIGFELAIDDVCAGSNSYAFIVRQLGAIQRIKLSLLVFKDEDSETKREFVNAWLTFATKHHLDFVIEGIADKKLAKEFAGNSTILQQGFYWEKGSAEI</sequence>
<comment type="caution">
    <text evidence="2">The sequence shown here is derived from an EMBL/GenBank/DDBJ whole genome shotgun (WGS) entry which is preliminary data.</text>
</comment>
<evidence type="ECO:0000259" key="1">
    <source>
        <dbReference type="PROSITE" id="PS50883"/>
    </source>
</evidence>
<organism evidence="2 3">
    <name type="scientific">Limosilactobacillus avistercoris</name>
    <dbReference type="NCBI Taxonomy" id="2762243"/>
    <lineage>
        <taxon>Bacteria</taxon>
        <taxon>Bacillati</taxon>
        <taxon>Bacillota</taxon>
        <taxon>Bacilli</taxon>
        <taxon>Lactobacillales</taxon>
        <taxon>Lactobacillaceae</taxon>
        <taxon>Limosilactobacillus</taxon>
    </lineage>
</organism>
<gene>
    <name evidence="2" type="ORF">H9564_06635</name>
</gene>
<dbReference type="RefSeq" id="WP_191684729.1">
    <property type="nucleotide sequence ID" value="NZ_JACSQW010000017.1"/>
</dbReference>
<dbReference type="Gene3D" id="3.20.20.450">
    <property type="entry name" value="EAL domain"/>
    <property type="match status" value="1"/>
</dbReference>
<dbReference type="InterPro" id="IPR050706">
    <property type="entry name" value="Cyclic-di-GMP_PDE-like"/>
</dbReference>
<proteinExistence type="predicted"/>
<dbReference type="Proteomes" id="UP000616837">
    <property type="component" value="Unassembled WGS sequence"/>
</dbReference>
<dbReference type="InterPro" id="IPR001633">
    <property type="entry name" value="EAL_dom"/>
</dbReference>
<feature type="domain" description="EAL" evidence="1">
    <location>
        <begin position="1"/>
        <end position="233"/>
    </location>
</feature>
<keyword evidence="3" id="KW-1185">Reference proteome</keyword>
<dbReference type="PANTHER" id="PTHR33121:SF76">
    <property type="entry name" value="SIGNALING PROTEIN"/>
    <property type="match status" value="1"/>
</dbReference>
<dbReference type="Pfam" id="PF00563">
    <property type="entry name" value="EAL"/>
    <property type="match status" value="1"/>
</dbReference>
<name>A0ABR8PDK3_9LACO</name>
<dbReference type="SUPFAM" id="SSF141868">
    <property type="entry name" value="EAL domain-like"/>
    <property type="match status" value="1"/>
</dbReference>
<dbReference type="InterPro" id="IPR035919">
    <property type="entry name" value="EAL_sf"/>
</dbReference>
<reference evidence="2 3" key="1">
    <citation type="submission" date="2020-08" db="EMBL/GenBank/DDBJ databases">
        <title>A Genomic Blueprint of the Chicken Gut Microbiome.</title>
        <authorList>
            <person name="Gilroy R."/>
            <person name="Ravi A."/>
            <person name="Getino M."/>
            <person name="Pursley I."/>
            <person name="Horton D.L."/>
            <person name="Alikhan N.-F."/>
            <person name="Baker D."/>
            <person name="Gharbi K."/>
            <person name="Hall N."/>
            <person name="Watson M."/>
            <person name="Adriaenssens E.M."/>
            <person name="Foster-Nyarko E."/>
            <person name="Jarju S."/>
            <person name="Secka A."/>
            <person name="Antonio M."/>
            <person name="Oren A."/>
            <person name="Chaudhuri R."/>
            <person name="La Ragione R.M."/>
            <person name="Hildebrand F."/>
            <person name="Pallen M.J."/>
        </authorList>
    </citation>
    <scope>NUCLEOTIDE SEQUENCE [LARGE SCALE GENOMIC DNA]</scope>
    <source>
        <strain evidence="2 3">Sa3CUN2</strain>
    </source>
</reference>
<accession>A0ABR8PDK3</accession>
<dbReference type="EMBL" id="JACSQW010000017">
    <property type="protein sequence ID" value="MBD7895374.1"/>
    <property type="molecule type" value="Genomic_DNA"/>
</dbReference>
<protein>
    <submittedName>
        <fullName evidence="2">EAL domain-containing protein</fullName>
    </submittedName>
</protein>
<evidence type="ECO:0000313" key="3">
    <source>
        <dbReference type="Proteomes" id="UP000616837"/>
    </source>
</evidence>